<dbReference type="NCBIfam" id="TIGR00682">
    <property type="entry name" value="lpxK"/>
    <property type="match status" value="1"/>
</dbReference>
<evidence type="ECO:0000256" key="8">
    <source>
        <dbReference type="ARBA" id="ARBA00022741"/>
    </source>
</evidence>
<keyword evidence="15" id="KW-1185">Reference proteome</keyword>
<evidence type="ECO:0000256" key="4">
    <source>
        <dbReference type="ARBA" id="ARBA00016436"/>
    </source>
</evidence>
<dbReference type="PANTHER" id="PTHR42724">
    <property type="entry name" value="TETRAACYLDISACCHARIDE 4'-KINASE"/>
    <property type="match status" value="1"/>
</dbReference>
<sequence>MKLIRKITFPFVPIYYAITTLRNKLYDLGIKKSISYDFPIICIGNLSVGGTGKTPMVEYLIHLLKHDYKVATLSRGYKRKTKGFQLANEKSSVDTLGDEPFQFYNKFKNDVLVAVDSDRNNGIKTLISLENRPEVILLDDAFQHRKVKAGFNILLTAYHNMYTDDFVLPTGNLREPKSGAKRANVIVVTKCPTDLTEDDKVTIIKKLDVAPYQHVFFSFINYAENVFSGERSIKLNDLKDFALVTGIANASALVQFLKEKQFKFEHLNFNDHHDFSEKDIKELETKEMIITTEKDFMRLKQFTSLKSKLFYLPIAIGLDNEPKFNTLIKDFCKKVQETV</sequence>
<dbReference type="InterPro" id="IPR027417">
    <property type="entry name" value="P-loop_NTPase"/>
</dbReference>
<evidence type="ECO:0000256" key="11">
    <source>
        <dbReference type="ARBA" id="ARBA00023098"/>
    </source>
</evidence>
<dbReference type="GO" id="GO:0009029">
    <property type="term" value="F:lipid-A 4'-kinase activity"/>
    <property type="evidence" value="ECO:0007669"/>
    <property type="project" value="UniProtKB-UniRule"/>
</dbReference>
<dbReference type="GO" id="GO:0005886">
    <property type="term" value="C:plasma membrane"/>
    <property type="evidence" value="ECO:0007669"/>
    <property type="project" value="TreeGrafter"/>
</dbReference>
<dbReference type="PANTHER" id="PTHR42724:SF1">
    <property type="entry name" value="TETRAACYLDISACCHARIDE 4'-KINASE, MITOCHONDRIAL-RELATED"/>
    <property type="match status" value="1"/>
</dbReference>
<organism evidence="14 15">
    <name type="scientific">Confluentibacter flavum</name>
    <dbReference type="NCBI Taxonomy" id="1909700"/>
    <lineage>
        <taxon>Bacteria</taxon>
        <taxon>Pseudomonadati</taxon>
        <taxon>Bacteroidota</taxon>
        <taxon>Flavobacteriia</taxon>
        <taxon>Flavobacteriales</taxon>
        <taxon>Flavobacteriaceae</taxon>
        <taxon>Confluentibacter</taxon>
    </lineage>
</organism>
<keyword evidence="11 13" id="KW-0443">Lipid metabolism</keyword>
<dbReference type="AlphaFoldDB" id="A0A2N3HG96"/>
<dbReference type="Pfam" id="PF02606">
    <property type="entry name" value="LpxK"/>
    <property type="match status" value="1"/>
</dbReference>
<keyword evidence="6 13" id="KW-0441">Lipid A biosynthesis</keyword>
<comment type="similarity">
    <text evidence="13">Belongs to the LpxK family.</text>
</comment>
<reference evidence="14 15" key="1">
    <citation type="submission" date="2017-12" db="EMBL/GenBank/DDBJ databases">
        <title>Confluentibacter flavum sp. nov., isolated from the saline lake.</title>
        <authorList>
            <person name="Yu L."/>
        </authorList>
    </citation>
    <scope>NUCLEOTIDE SEQUENCE [LARGE SCALE GENOMIC DNA]</scope>
    <source>
        <strain evidence="14 15">3B</strain>
    </source>
</reference>
<keyword evidence="7 13" id="KW-0808">Transferase</keyword>
<comment type="caution">
    <text evidence="14">The sequence shown here is derived from an EMBL/GenBank/DDBJ whole genome shotgun (WGS) entry which is preliminary data.</text>
</comment>
<dbReference type="UniPathway" id="UPA00359">
    <property type="reaction ID" value="UER00482"/>
</dbReference>
<evidence type="ECO:0000256" key="6">
    <source>
        <dbReference type="ARBA" id="ARBA00022556"/>
    </source>
</evidence>
<evidence type="ECO:0000256" key="13">
    <source>
        <dbReference type="HAMAP-Rule" id="MF_00409"/>
    </source>
</evidence>
<evidence type="ECO:0000313" key="15">
    <source>
        <dbReference type="Proteomes" id="UP000233435"/>
    </source>
</evidence>
<evidence type="ECO:0000256" key="9">
    <source>
        <dbReference type="ARBA" id="ARBA00022777"/>
    </source>
</evidence>
<dbReference type="EMBL" id="PJEO01000054">
    <property type="protein sequence ID" value="PKQ43933.1"/>
    <property type="molecule type" value="Genomic_DNA"/>
</dbReference>
<dbReference type="EC" id="2.7.1.130" evidence="3 13"/>
<dbReference type="OrthoDB" id="9766423at2"/>
<dbReference type="RefSeq" id="WP_106660885.1">
    <property type="nucleotide sequence ID" value="NZ_PJEO01000054.1"/>
</dbReference>
<comment type="function">
    <text evidence="1 13">Transfers the gamma-phosphate of ATP to the 4'-position of a tetraacyldisaccharide 1-phosphate intermediate (termed DS-1-P) to form tetraacyldisaccharide 1,4'-bis-phosphate (lipid IVA).</text>
</comment>
<dbReference type="GO" id="GO:0009244">
    <property type="term" value="P:lipopolysaccharide core region biosynthetic process"/>
    <property type="evidence" value="ECO:0007669"/>
    <property type="project" value="TreeGrafter"/>
</dbReference>
<proteinExistence type="inferred from homology"/>
<comment type="pathway">
    <text evidence="2 13">Glycolipid biosynthesis; lipid IV(A) biosynthesis; lipid IV(A) from (3R)-3-hydroxytetradecanoyl-[acyl-carrier-protein] and UDP-N-acetyl-alpha-D-glucosamine: step 6/6.</text>
</comment>
<keyword evidence="5 13" id="KW-0444">Lipid biosynthesis</keyword>
<evidence type="ECO:0000256" key="10">
    <source>
        <dbReference type="ARBA" id="ARBA00022840"/>
    </source>
</evidence>
<evidence type="ECO:0000256" key="5">
    <source>
        <dbReference type="ARBA" id="ARBA00022516"/>
    </source>
</evidence>
<keyword evidence="10 13" id="KW-0067">ATP-binding</keyword>
<dbReference type="HAMAP" id="MF_00409">
    <property type="entry name" value="LpxK"/>
    <property type="match status" value="1"/>
</dbReference>
<dbReference type="GO" id="GO:0009245">
    <property type="term" value="P:lipid A biosynthetic process"/>
    <property type="evidence" value="ECO:0007669"/>
    <property type="project" value="UniProtKB-UniRule"/>
</dbReference>
<dbReference type="GO" id="GO:0005524">
    <property type="term" value="F:ATP binding"/>
    <property type="evidence" value="ECO:0007669"/>
    <property type="project" value="UniProtKB-UniRule"/>
</dbReference>
<evidence type="ECO:0000256" key="2">
    <source>
        <dbReference type="ARBA" id="ARBA00004870"/>
    </source>
</evidence>
<feature type="binding site" evidence="13">
    <location>
        <begin position="47"/>
        <end position="54"/>
    </location>
    <ligand>
        <name>ATP</name>
        <dbReference type="ChEBI" id="CHEBI:30616"/>
    </ligand>
</feature>
<accession>A0A2N3HG96</accession>
<evidence type="ECO:0000313" key="14">
    <source>
        <dbReference type="EMBL" id="PKQ43933.1"/>
    </source>
</evidence>
<name>A0A2N3HG96_9FLAO</name>
<dbReference type="SUPFAM" id="SSF52540">
    <property type="entry name" value="P-loop containing nucleoside triphosphate hydrolases"/>
    <property type="match status" value="1"/>
</dbReference>
<evidence type="ECO:0000256" key="1">
    <source>
        <dbReference type="ARBA" id="ARBA00002274"/>
    </source>
</evidence>
<protein>
    <recommendedName>
        <fullName evidence="4 13">Tetraacyldisaccharide 4'-kinase</fullName>
        <ecNumber evidence="3 13">2.7.1.130</ecNumber>
    </recommendedName>
    <alternativeName>
        <fullName evidence="12 13">Lipid A 4'-kinase</fullName>
    </alternativeName>
</protein>
<evidence type="ECO:0000256" key="7">
    <source>
        <dbReference type="ARBA" id="ARBA00022679"/>
    </source>
</evidence>
<dbReference type="Proteomes" id="UP000233435">
    <property type="component" value="Unassembled WGS sequence"/>
</dbReference>
<dbReference type="InterPro" id="IPR003758">
    <property type="entry name" value="LpxK"/>
</dbReference>
<keyword evidence="9 13" id="KW-0418">Kinase</keyword>
<gene>
    <name evidence="13 14" type="primary">lpxK</name>
    <name evidence="14" type="ORF">CSW08_16075</name>
</gene>
<evidence type="ECO:0000256" key="3">
    <source>
        <dbReference type="ARBA" id="ARBA00012071"/>
    </source>
</evidence>
<evidence type="ECO:0000256" key="12">
    <source>
        <dbReference type="ARBA" id="ARBA00029757"/>
    </source>
</evidence>
<keyword evidence="8 13" id="KW-0547">Nucleotide-binding</keyword>
<comment type="catalytic activity">
    <reaction evidence="13">
        <text>a lipid A disaccharide + ATP = a lipid IVA + ADP + H(+)</text>
        <dbReference type="Rhea" id="RHEA:67840"/>
        <dbReference type="ChEBI" id="CHEBI:15378"/>
        <dbReference type="ChEBI" id="CHEBI:30616"/>
        <dbReference type="ChEBI" id="CHEBI:176343"/>
        <dbReference type="ChEBI" id="CHEBI:176425"/>
        <dbReference type="ChEBI" id="CHEBI:456216"/>
        <dbReference type="EC" id="2.7.1.130"/>
    </reaction>
</comment>